<sequence length="71" mass="7994">MVSAINNGGQVYRMEVYIHEAKMSGVTIHNSCINLSELQKTVYGKDVCLGFMSNIGQYLYIQLVVNRKIIP</sequence>
<dbReference type="STRING" id="1685010.A0O34_00555"/>
<evidence type="ECO:0000313" key="2">
    <source>
        <dbReference type="Proteomes" id="UP000077824"/>
    </source>
</evidence>
<gene>
    <name evidence="1" type="ORF">A0O34_00555</name>
</gene>
<dbReference type="Proteomes" id="UP000077824">
    <property type="component" value="Chromosome"/>
</dbReference>
<dbReference type="EMBL" id="CP015199">
    <property type="protein sequence ID" value="ANF49137.1"/>
    <property type="molecule type" value="Genomic_DNA"/>
</dbReference>
<evidence type="ECO:0000313" key="1">
    <source>
        <dbReference type="EMBL" id="ANF49137.1"/>
    </source>
</evidence>
<keyword evidence="2" id="KW-1185">Reference proteome</keyword>
<dbReference type="KEGG" id="chh:A0O34_00555"/>
<proteinExistence type="predicted"/>
<accession>A0A172XQ38</accession>
<reference evidence="1 2" key="1">
    <citation type="submission" date="2016-04" db="EMBL/GenBank/DDBJ databases">
        <title>Complete Genome Sequence of Chryseobacterium sp. IHBB 10212.</title>
        <authorList>
            <person name="Pal M."/>
            <person name="Swarnkar M.K."/>
            <person name="Kaushal K."/>
            <person name="Chhibber S."/>
            <person name="Singh A.K."/>
            <person name="Gulati A."/>
        </authorList>
    </citation>
    <scope>NUCLEOTIDE SEQUENCE [LARGE SCALE GENOMIC DNA]</scope>
    <source>
        <strain evidence="1 2">IHBB 10212</strain>
    </source>
</reference>
<dbReference type="AlphaFoldDB" id="A0A172XQ38"/>
<protein>
    <submittedName>
        <fullName evidence="1">Uncharacterized protein</fullName>
    </submittedName>
</protein>
<name>A0A172XQ38_9FLAO</name>
<organism evidence="1 2">
    <name type="scientific">Chryseobacterium glaciei</name>
    <dbReference type="NCBI Taxonomy" id="1685010"/>
    <lineage>
        <taxon>Bacteria</taxon>
        <taxon>Pseudomonadati</taxon>
        <taxon>Bacteroidota</taxon>
        <taxon>Flavobacteriia</taxon>
        <taxon>Flavobacteriales</taxon>
        <taxon>Weeksellaceae</taxon>
        <taxon>Chryseobacterium group</taxon>
        <taxon>Chryseobacterium</taxon>
    </lineage>
</organism>